<evidence type="ECO:0000256" key="5">
    <source>
        <dbReference type="ARBA" id="ARBA00023458"/>
    </source>
</evidence>
<dbReference type="HAMAP" id="MF_02207">
    <property type="entry name" value="MreB"/>
    <property type="match status" value="1"/>
</dbReference>
<dbReference type="PANTHER" id="PTHR42749:SF1">
    <property type="entry name" value="CELL SHAPE-DETERMINING PROTEIN MREB"/>
    <property type="match status" value="1"/>
</dbReference>
<dbReference type="GO" id="GO:0005737">
    <property type="term" value="C:cytoplasm"/>
    <property type="evidence" value="ECO:0007669"/>
    <property type="project" value="UniProtKB-SubCell"/>
</dbReference>
<reference evidence="7 8" key="1">
    <citation type="submission" date="2018-08" db="EMBL/GenBank/DDBJ databases">
        <title>Genomic Encyclopedia of Type Strains, Phase IV (KMG-IV): sequencing the most valuable type-strain genomes for metagenomic binning, comparative biology and taxonomic classification.</title>
        <authorList>
            <person name="Goeker M."/>
        </authorList>
    </citation>
    <scope>NUCLEOTIDE SEQUENCE [LARGE SCALE GENOMIC DNA]</scope>
    <source>
        <strain evidence="7 8">DSM 23923</strain>
    </source>
</reference>
<dbReference type="Gene3D" id="3.30.420.40">
    <property type="match status" value="2"/>
</dbReference>
<dbReference type="Proteomes" id="UP000256388">
    <property type="component" value="Unassembled WGS sequence"/>
</dbReference>
<dbReference type="PANTHER" id="PTHR42749">
    <property type="entry name" value="CELL SHAPE-DETERMINING PROTEIN MREB"/>
    <property type="match status" value="1"/>
</dbReference>
<comment type="caution">
    <text evidence="6">Lacks conserved residue(s) required for the propagation of feature annotation.</text>
</comment>
<dbReference type="AlphaFoldDB" id="A0A347ZTK2"/>
<comment type="caution">
    <text evidence="7">The sequence shown here is derived from an EMBL/GenBank/DDBJ whole genome shotgun (WGS) entry which is preliminary data.</text>
</comment>
<dbReference type="PRINTS" id="PR01652">
    <property type="entry name" value="SHAPEPROTEIN"/>
</dbReference>
<gene>
    <name evidence="6" type="primary">mreB</name>
    <name evidence="7" type="ORF">DFR64_0654</name>
</gene>
<evidence type="ECO:0000256" key="3">
    <source>
        <dbReference type="ARBA" id="ARBA00022840"/>
    </source>
</evidence>
<keyword evidence="2 6" id="KW-0547">Nucleotide-binding</keyword>
<dbReference type="InterPro" id="IPR004753">
    <property type="entry name" value="MreB"/>
</dbReference>
<dbReference type="GO" id="GO:0000902">
    <property type="term" value="P:cell morphogenesis"/>
    <property type="evidence" value="ECO:0007669"/>
    <property type="project" value="InterPro"/>
</dbReference>
<feature type="binding site" evidence="6">
    <location>
        <begin position="23"/>
        <end position="25"/>
    </location>
    <ligand>
        <name>ATP</name>
        <dbReference type="ChEBI" id="CHEBI:30616"/>
    </ligand>
</feature>
<dbReference type="CDD" id="cd10225">
    <property type="entry name" value="ASKHA_NBD_MreB-like"/>
    <property type="match status" value="1"/>
</dbReference>
<dbReference type="Pfam" id="PF06723">
    <property type="entry name" value="MreB_Mbl"/>
    <property type="match status" value="1"/>
</dbReference>
<dbReference type="GO" id="GO:0005524">
    <property type="term" value="F:ATP binding"/>
    <property type="evidence" value="ECO:0007669"/>
    <property type="project" value="UniProtKB-KW"/>
</dbReference>
<comment type="similarity">
    <text evidence="5 6">Belongs to the FtsA/MreB family.</text>
</comment>
<feature type="binding site" evidence="6">
    <location>
        <begin position="169"/>
        <end position="171"/>
    </location>
    <ligand>
        <name>ATP</name>
        <dbReference type="ChEBI" id="CHEBI:30616"/>
    </ligand>
</feature>
<comment type="subcellular location">
    <subcellularLocation>
        <location evidence="6">Cytoplasm</location>
    </subcellularLocation>
    <text evidence="6">Membrane-associated.</text>
</comment>
<sequence>MVTNPVNWLMGLFSLDLGIDLGTANTLIYVRGKGIMIQEPSWVAIDKRTRRPLAIGAQAKEMIGRTPNNIVALRPLRDGVISEFEITQAMLGYFIGRVHQQSIVPMPRPRVVIGIPSGATEVEKRAVFDAAMAAGAREVYLIEEPLAASLGAGLPMADVRGTMIVDIGGGTTEVAISSLGGMVVSRSLRVAGDEMDQDIINYIRNKYNLFIGERMAEDIKIQIGSAYPLETEKTMTIRGRNLVTGLPEALEISSIEIRESLQPSLQVIIDTIKDALDEAPPEIGADLLDTGICMAGGSSQLQNLVQRLANELKMHVWLAEDPMTCVARGAGIVLEDLNRFQHLLVDVDRSSKQRSG</sequence>
<evidence type="ECO:0000256" key="6">
    <source>
        <dbReference type="HAMAP-Rule" id="MF_02207"/>
    </source>
</evidence>
<dbReference type="NCBIfam" id="NF010539">
    <property type="entry name" value="PRK13927.1"/>
    <property type="match status" value="1"/>
</dbReference>
<keyword evidence="1 6" id="KW-0963">Cytoplasm</keyword>
<keyword evidence="8" id="KW-1185">Reference proteome</keyword>
<dbReference type="SUPFAM" id="SSF53067">
    <property type="entry name" value="Actin-like ATPase domain"/>
    <property type="match status" value="2"/>
</dbReference>
<proteinExistence type="inferred from homology"/>
<keyword evidence="3 6" id="KW-0067">ATP-binding</keyword>
<keyword evidence="4 6" id="KW-0133">Cell shape</keyword>
<evidence type="ECO:0000256" key="2">
    <source>
        <dbReference type="ARBA" id="ARBA00022741"/>
    </source>
</evidence>
<evidence type="ECO:0000256" key="4">
    <source>
        <dbReference type="ARBA" id="ARBA00022960"/>
    </source>
</evidence>
<accession>A0A347ZTK2</accession>
<dbReference type="GO" id="GO:0008360">
    <property type="term" value="P:regulation of cell shape"/>
    <property type="evidence" value="ECO:0007669"/>
    <property type="project" value="UniProtKB-UniRule"/>
</dbReference>
<dbReference type="InterPro" id="IPR043129">
    <property type="entry name" value="ATPase_NBD"/>
</dbReference>
<evidence type="ECO:0000313" key="8">
    <source>
        <dbReference type="Proteomes" id="UP000256388"/>
    </source>
</evidence>
<comment type="subunit">
    <text evidence="6">Forms polymers.</text>
</comment>
<dbReference type="InterPro" id="IPR056546">
    <property type="entry name" value="MreB_MamK-like"/>
</dbReference>
<dbReference type="EMBL" id="QUMS01000001">
    <property type="protein sequence ID" value="REG10791.1"/>
    <property type="molecule type" value="Genomic_DNA"/>
</dbReference>
<organism evidence="7 8">
    <name type="scientific">Pelolinea submarina</name>
    <dbReference type="NCBI Taxonomy" id="913107"/>
    <lineage>
        <taxon>Bacteria</taxon>
        <taxon>Bacillati</taxon>
        <taxon>Chloroflexota</taxon>
        <taxon>Anaerolineae</taxon>
        <taxon>Anaerolineales</taxon>
        <taxon>Anaerolineaceae</taxon>
        <taxon>Pelolinea</taxon>
    </lineage>
</organism>
<evidence type="ECO:0000256" key="1">
    <source>
        <dbReference type="ARBA" id="ARBA00022490"/>
    </source>
</evidence>
<evidence type="ECO:0000313" key="7">
    <source>
        <dbReference type="EMBL" id="REG10791.1"/>
    </source>
</evidence>
<feature type="binding site" evidence="6">
    <location>
        <begin position="217"/>
        <end position="220"/>
    </location>
    <ligand>
        <name>ATP</name>
        <dbReference type="ChEBI" id="CHEBI:30616"/>
    </ligand>
</feature>
<dbReference type="NCBIfam" id="TIGR00904">
    <property type="entry name" value="mreB"/>
    <property type="match status" value="1"/>
</dbReference>
<protein>
    <recommendedName>
        <fullName evidence="6">Cell shape-determining protein MreB</fullName>
    </recommendedName>
</protein>
<comment type="function">
    <text evidence="6">Forms membrane-associated dynamic filaments that are essential for cell shape determination. Acts by regulating cell wall synthesis and cell elongation, and thus cell shape. A feedback loop between cell geometry and MreB localization may maintain elongated cell shape by targeting cell wall growth to regions of negative cell wall curvature.</text>
</comment>
<name>A0A347ZTK2_9CHLR</name>